<keyword evidence="4" id="KW-1133">Transmembrane helix</keyword>
<keyword evidence="8" id="KW-1185">Reference proteome</keyword>
<dbReference type="STRING" id="1450648.CLORY_44420"/>
<sequence length="716" mass="79009">MRKKLFDFKTKPRKIHNVEPKREKKNKLNDSSKTRNILEKVKNSMKFLSNIGKNSKIKTRLVATFLVLTVVPISTVGIFSYNIARNTIKNKVSTFSTALLEQMSINLNSVLTSYQDMSTLVISNSKLSDLLWSTTSDDYDRFQRYNEQQDALSSIANSDPDVSSFFLYMGPDQESIGSISSGYSDYFKNQFGKSDLYNKIMKSNSGSFCWVTGLNKNDSEIYLFRKYTDVKYSKFSAIIVISIKSERFTNVAKKMKLDEGTSLRIFDTSKKNIFTFTSSGTKVPKNVKASPMVYQRKTGSFTQHNILTGYSTLNNGWKLAYEAPYRFIMKEVTFMGAMTLAVGAICILIAIIIGFAISLGISKPIGKFMEVMKKTEDGDLNISFIHNSKDEIGHLSSSFNVMIEKIKGIISSTQDAAQKVSSGTESINSSSKQSAESAKQVAAAVEEIAKGSVDQARKSEEAINTIKELADKIEVVTKGAEDVKKTSGKTKDIGVHSVSVVNELNQKTEESLKVVNEINDYMSALRDSSVAIEKIVEVIKGISDQTSLLSLNASIEAARAGEAGRGFAVVADEVRKLADQSAKSTGEISQIISDIRNKTEDTFVLVEKANVIFKAQEGSVKNTDSAFKEIITSTDYISSQLENITNIVKDMNAYKENAINAVEDISVLAEESSASTEQVMASIQEQTASSEEIAGLSDRLFAAVKQLNDSMTVFKL</sequence>
<dbReference type="Pfam" id="PF00015">
    <property type="entry name" value="MCPsignal"/>
    <property type="match status" value="1"/>
</dbReference>
<evidence type="ECO:0000256" key="1">
    <source>
        <dbReference type="ARBA" id="ARBA00023224"/>
    </source>
</evidence>
<dbReference type="OrthoDB" id="9760371at2"/>
<name>A0A1V4I6J8_9CLOT</name>
<feature type="domain" description="HAMP" evidence="6">
    <location>
        <begin position="359"/>
        <end position="411"/>
    </location>
</feature>
<dbReference type="GO" id="GO:0007165">
    <property type="term" value="P:signal transduction"/>
    <property type="evidence" value="ECO:0007669"/>
    <property type="project" value="UniProtKB-KW"/>
</dbReference>
<keyword evidence="1 3" id="KW-0807">Transducer</keyword>
<keyword evidence="4" id="KW-0472">Membrane</keyword>
<dbReference type="Gene3D" id="6.10.340.10">
    <property type="match status" value="1"/>
</dbReference>
<feature type="transmembrane region" description="Helical" evidence="4">
    <location>
        <begin position="334"/>
        <end position="359"/>
    </location>
</feature>
<protein>
    <submittedName>
        <fullName evidence="7">Methyl-accepting chemotaxis protein McpB</fullName>
    </submittedName>
</protein>
<feature type="domain" description="Methyl-accepting transducer" evidence="5">
    <location>
        <begin position="430"/>
        <end position="666"/>
    </location>
</feature>
<dbReference type="PANTHER" id="PTHR32089:SF112">
    <property type="entry name" value="LYSOZYME-LIKE PROTEIN-RELATED"/>
    <property type="match status" value="1"/>
</dbReference>
<dbReference type="SUPFAM" id="SSF58104">
    <property type="entry name" value="Methyl-accepting chemotaxis protein (MCP) signaling domain"/>
    <property type="match status" value="1"/>
</dbReference>
<dbReference type="CDD" id="cd11386">
    <property type="entry name" value="MCP_signal"/>
    <property type="match status" value="1"/>
</dbReference>
<dbReference type="PROSITE" id="PS50111">
    <property type="entry name" value="CHEMOTAXIS_TRANSDUC_2"/>
    <property type="match status" value="1"/>
</dbReference>
<dbReference type="SMART" id="SM00283">
    <property type="entry name" value="MA"/>
    <property type="match status" value="1"/>
</dbReference>
<evidence type="ECO:0000256" key="4">
    <source>
        <dbReference type="SAM" id="Phobius"/>
    </source>
</evidence>
<dbReference type="AlphaFoldDB" id="A0A1V4I6J8"/>
<dbReference type="Gene3D" id="1.10.287.950">
    <property type="entry name" value="Methyl-accepting chemotaxis protein"/>
    <property type="match status" value="1"/>
</dbReference>
<dbReference type="InterPro" id="IPR003660">
    <property type="entry name" value="HAMP_dom"/>
</dbReference>
<keyword evidence="4" id="KW-0812">Transmembrane</keyword>
<accession>A0A1V4I6J8</accession>
<dbReference type="InterPro" id="IPR004089">
    <property type="entry name" value="MCPsignal_dom"/>
</dbReference>
<feature type="transmembrane region" description="Helical" evidence="4">
    <location>
        <begin position="61"/>
        <end position="81"/>
    </location>
</feature>
<dbReference type="CDD" id="cd06225">
    <property type="entry name" value="HAMP"/>
    <property type="match status" value="1"/>
</dbReference>
<evidence type="ECO:0000313" key="7">
    <source>
        <dbReference type="EMBL" id="OPJ55225.1"/>
    </source>
</evidence>
<evidence type="ECO:0000259" key="6">
    <source>
        <dbReference type="PROSITE" id="PS50885"/>
    </source>
</evidence>
<dbReference type="Proteomes" id="UP000190080">
    <property type="component" value="Unassembled WGS sequence"/>
</dbReference>
<dbReference type="Pfam" id="PF00672">
    <property type="entry name" value="HAMP"/>
    <property type="match status" value="1"/>
</dbReference>
<dbReference type="PROSITE" id="PS50885">
    <property type="entry name" value="HAMP"/>
    <property type="match status" value="1"/>
</dbReference>
<dbReference type="EMBL" id="MZGV01000115">
    <property type="protein sequence ID" value="OPJ55225.1"/>
    <property type="molecule type" value="Genomic_DNA"/>
</dbReference>
<gene>
    <name evidence="7" type="primary">mcpB_7</name>
    <name evidence="7" type="ORF">CLORY_44420</name>
</gene>
<evidence type="ECO:0000259" key="5">
    <source>
        <dbReference type="PROSITE" id="PS50111"/>
    </source>
</evidence>
<organism evidence="7 8">
    <name type="scientific">Clostridium oryzae</name>
    <dbReference type="NCBI Taxonomy" id="1450648"/>
    <lineage>
        <taxon>Bacteria</taxon>
        <taxon>Bacillati</taxon>
        <taxon>Bacillota</taxon>
        <taxon>Clostridia</taxon>
        <taxon>Eubacteriales</taxon>
        <taxon>Clostridiaceae</taxon>
        <taxon>Clostridium</taxon>
    </lineage>
</organism>
<reference evidence="7 8" key="1">
    <citation type="submission" date="2017-03" db="EMBL/GenBank/DDBJ databases">
        <title>Genome sequence of Clostridium oryzae DSM 28571.</title>
        <authorList>
            <person name="Poehlein A."/>
            <person name="Daniel R."/>
        </authorList>
    </citation>
    <scope>NUCLEOTIDE SEQUENCE [LARGE SCALE GENOMIC DNA]</scope>
    <source>
        <strain evidence="7 8">DSM 28571</strain>
    </source>
</reference>
<evidence type="ECO:0000256" key="2">
    <source>
        <dbReference type="ARBA" id="ARBA00029447"/>
    </source>
</evidence>
<comment type="caution">
    <text evidence="7">The sequence shown here is derived from an EMBL/GenBank/DDBJ whole genome shotgun (WGS) entry which is preliminary data.</text>
</comment>
<proteinExistence type="inferred from homology"/>
<evidence type="ECO:0000256" key="3">
    <source>
        <dbReference type="PROSITE-ProRule" id="PRU00284"/>
    </source>
</evidence>
<comment type="similarity">
    <text evidence="2">Belongs to the methyl-accepting chemotaxis (MCP) protein family.</text>
</comment>
<dbReference type="RefSeq" id="WP_079428637.1">
    <property type="nucleotide sequence ID" value="NZ_MZGV01000115.1"/>
</dbReference>
<dbReference type="SMART" id="SM00304">
    <property type="entry name" value="HAMP"/>
    <property type="match status" value="1"/>
</dbReference>
<dbReference type="PANTHER" id="PTHR32089">
    <property type="entry name" value="METHYL-ACCEPTING CHEMOTAXIS PROTEIN MCPB"/>
    <property type="match status" value="1"/>
</dbReference>
<dbReference type="GO" id="GO:0016020">
    <property type="term" value="C:membrane"/>
    <property type="evidence" value="ECO:0007669"/>
    <property type="project" value="InterPro"/>
</dbReference>
<evidence type="ECO:0000313" key="8">
    <source>
        <dbReference type="Proteomes" id="UP000190080"/>
    </source>
</evidence>